<evidence type="ECO:0000313" key="2">
    <source>
        <dbReference type="Proteomes" id="UP000308230"/>
    </source>
</evidence>
<dbReference type="Proteomes" id="UP000308230">
    <property type="component" value="Unassembled WGS sequence"/>
</dbReference>
<sequence length="119" mass="13706">MISLLPSRSDSAIAIEAGGKITKDDIETFEGYIEESFGDHDDFNCLMIINDDLDGYSIEGLFEDMKLDLEHMSQFNKCAVVSEKNWLEKTTEMGNYLPGIEMKHFNQEETDEAWNWLKQ</sequence>
<dbReference type="Gene3D" id="3.40.50.10600">
    <property type="entry name" value="SpoIIaa-like domains"/>
    <property type="match status" value="1"/>
</dbReference>
<keyword evidence="2" id="KW-1185">Reference proteome</keyword>
<protein>
    <submittedName>
        <fullName evidence="1">STAS/SEC14 domain-containing protein</fullName>
    </submittedName>
</protein>
<gene>
    <name evidence="1" type="ORF">FCL54_11335</name>
</gene>
<dbReference type="InterPro" id="IPR036513">
    <property type="entry name" value="STAS_dom_sf"/>
</dbReference>
<dbReference type="EMBL" id="SWLG01000007">
    <property type="protein sequence ID" value="TLS37114.1"/>
    <property type="molecule type" value="Genomic_DNA"/>
</dbReference>
<reference evidence="1 2" key="1">
    <citation type="submission" date="2019-04" db="EMBL/GenBank/DDBJ databases">
        <title>Bacillus caeni sp. nov., a bacterium isolated from mangrove sediment.</title>
        <authorList>
            <person name="Huang H."/>
            <person name="Mo K."/>
            <person name="Hu Y."/>
        </authorList>
    </citation>
    <scope>NUCLEOTIDE SEQUENCE [LARGE SCALE GENOMIC DNA]</scope>
    <source>
        <strain evidence="1 2">HB172195</strain>
    </source>
</reference>
<dbReference type="Pfam" id="PF11964">
    <property type="entry name" value="SpoIIAA-like"/>
    <property type="match status" value="1"/>
</dbReference>
<comment type="caution">
    <text evidence="1">The sequence shown here is derived from an EMBL/GenBank/DDBJ whole genome shotgun (WGS) entry which is preliminary data.</text>
</comment>
<dbReference type="SUPFAM" id="SSF52091">
    <property type="entry name" value="SpoIIaa-like"/>
    <property type="match status" value="1"/>
</dbReference>
<dbReference type="AlphaFoldDB" id="A0A5R9F994"/>
<proteinExistence type="predicted"/>
<name>A0A5R9F994_9BACL</name>
<evidence type="ECO:0000313" key="1">
    <source>
        <dbReference type="EMBL" id="TLS37114.1"/>
    </source>
</evidence>
<accession>A0A5R9F994</accession>
<dbReference type="InterPro" id="IPR021866">
    <property type="entry name" value="SpoIIAA-like"/>
</dbReference>
<dbReference type="RefSeq" id="WP_138126481.1">
    <property type="nucleotide sequence ID" value="NZ_SWLG01000007.1"/>
</dbReference>
<dbReference type="InterPro" id="IPR038396">
    <property type="entry name" value="SpoIIAA-like_sf"/>
</dbReference>
<organism evidence="1 2">
    <name type="scientific">Exobacillus caeni</name>
    <dbReference type="NCBI Taxonomy" id="2574798"/>
    <lineage>
        <taxon>Bacteria</taxon>
        <taxon>Bacillati</taxon>
        <taxon>Bacillota</taxon>
        <taxon>Bacilli</taxon>
        <taxon>Bacillales</taxon>
        <taxon>Guptibacillaceae</taxon>
        <taxon>Exobacillus</taxon>
    </lineage>
</organism>
<dbReference type="OrthoDB" id="2389786at2"/>